<dbReference type="GeneID" id="9663594"/>
<gene>
    <name evidence="1" type="ORF">NECHADRAFT_77396</name>
</gene>
<evidence type="ECO:0000313" key="2">
    <source>
        <dbReference type="Proteomes" id="UP000005206"/>
    </source>
</evidence>
<dbReference type="STRING" id="660122.C7YL42"/>
<dbReference type="Proteomes" id="UP000005206">
    <property type="component" value="Chromosome 3"/>
</dbReference>
<reference evidence="1 2" key="1">
    <citation type="journal article" date="2009" name="PLoS Genet.">
        <title>The genome of Nectria haematococca: contribution of supernumerary chromosomes to gene expansion.</title>
        <authorList>
            <person name="Coleman J.J."/>
            <person name="Rounsley S.D."/>
            <person name="Rodriguez-Carres M."/>
            <person name="Kuo A."/>
            <person name="Wasmann C.C."/>
            <person name="Grimwood J."/>
            <person name="Schmutz J."/>
            <person name="Taga M."/>
            <person name="White G.J."/>
            <person name="Zhou S."/>
            <person name="Schwartz D.C."/>
            <person name="Freitag M."/>
            <person name="Ma L.J."/>
            <person name="Danchin E.G."/>
            <person name="Henrissat B."/>
            <person name="Coutinho P.M."/>
            <person name="Nelson D.R."/>
            <person name="Straney D."/>
            <person name="Napoli C.A."/>
            <person name="Barker B.M."/>
            <person name="Gribskov M."/>
            <person name="Rep M."/>
            <person name="Kroken S."/>
            <person name="Molnar I."/>
            <person name="Rensing C."/>
            <person name="Kennell J.C."/>
            <person name="Zamora J."/>
            <person name="Farman M.L."/>
            <person name="Selker E.U."/>
            <person name="Salamov A."/>
            <person name="Shapiro H."/>
            <person name="Pangilinan J."/>
            <person name="Lindquist E."/>
            <person name="Lamers C."/>
            <person name="Grigoriev I.V."/>
            <person name="Geiser D.M."/>
            <person name="Covert S.F."/>
            <person name="Temporini E."/>
            <person name="Vanetten H.D."/>
        </authorList>
    </citation>
    <scope>NUCLEOTIDE SEQUENCE [LARGE SCALE GENOMIC DNA]</scope>
    <source>
        <strain evidence="2">ATCC MYA-4622 / CBS 123669 / FGSC 9596 / NRRL 45880 / 77-13-4</strain>
    </source>
</reference>
<dbReference type="Pfam" id="PF00132">
    <property type="entry name" value="Hexapep"/>
    <property type="match status" value="1"/>
</dbReference>
<sequence>MPTTANPGYIPFAVGSSAGSEDVRLLSMTSSSRTTQTQRWWPSISGGYKNVELEALADQLSYPYALEATDGPLIDGPVHVNFGCRITLSKFATMLGNCTIIYTPLSDVEFSVCSWINPGLTIIAAERSQSVKDKNGKPSTVGRKVTIGACSWIGNDVVILPGVEIGHHCKVAHGSVVTESVPPFHCVKGNPAVVVKEFDNRMPRGAEDVYFCD</sequence>
<organism evidence="1 2">
    <name type="scientific">Fusarium vanettenii (strain ATCC MYA-4622 / CBS 123669 / FGSC 9596 / NRRL 45880 / 77-13-4)</name>
    <name type="common">Fusarium solani subsp. pisi</name>
    <dbReference type="NCBI Taxonomy" id="660122"/>
    <lineage>
        <taxon>Eukaryota</taxon>
        <taxon>Fungi</taxon>
        <taxon>Dikarya</taxon>
        <taxon>Ascomycota</taxon>
        <taxon>Pezizomycotina</taxon>
        <taxon>Sordariomycetes</taxon>
        <taxon>Hypocreomycetidae</taxon>
        <taxon>Hypocreales</taxon>
        <taxon>Nectriaceae</taxon>
        <taxon>Fusarium</taxon>
        <taxon>Fusarium solani species complex</taxon>
        <taxon>Fusarium vanettenii</taxon>
    </lineage>
</organism>
<dbReference type="InterPro" id="IPR051159">
    <property type="entry name" value="Hexapeptide_acetyltransf"/>
</dbReference>
<protein>
    <submittedName>
        <fullName evidence="1">Uncharacterized protein</fullName>
    </submittedName>
</protein>
<dbReference type="InterPro" id="IPR001451">
    <property type="entry name" value="Hexapep"/>
</dbReference>
<dbReference type="GO" id="GO:0008374">
    <property type="term" value="F:O-acyltransferase activity"/>
    <property type="evidence" value="ECO:0007669"/>
    <property type="project" value="TreeGrafter"/>
</dbReference>
<dbReference type="EMBL" id="GG698897">
    <property type="protein sequence ID" value="EEU47190.1"/>
    <property type="molecule type" value="Genomic_DNA"/>
</dbReference>
<dbReference type="PANTHER" id="PTHR23416:SF54">
    <property type="entry name" value="ACETYLTRANSFERASE, CYSE_LACA_LPXA_NODL FAMILY (AFU_ORTHOLOGUE AFUA_2G08430)-RELATED"/>
    <property type="match status" value="1"/>
</dbReference>
<dbReference type="OrthoDB" id="25818at2759"/>
<dbReference type="SUPFAM" id="SSF51161">
    <property type="entry name" value="Trimeric LpxA-like enzymes"/>
    <property type="match status" value="1"/>
</dbReference>
<name>C7YL42_FUSV7</name>
<dbReference type="PANTHER" id="PTHR23416">
    <property type="entry name" value="SIALIC ACID SYNTHASE-RELATED"/>
    <property type="match status" value="1"/>
</dbReference>
<dbReference type="HOGENOM" id="CLU_1294719_0_0_1"/>
<accession>C7YL42</accession>
<proteinExistence type="predicted"/>
<dbReference type="InterPro" id="IPR011004">
    <property type="entry name" value="Trimer_LpxA-like_sf"/>
</dbReference>
<dbReference type="InParanoid" id="C7YL42"/>
<dbReference type="AlphaFoldDB" id="C7YL42"/>
<evidence type="ECO:0000313" key="1">
    <source>
        <dbReference type="EMBL" id="EEU47190.1"/>
    </source>
</evidence>
<dbReference type="RefSeq" id="XP_003052903.1">
    <property type="nucleotide sequence ID" value="XM_003052857.1"/>
</dbReference>
<dbReference type="KEGG" id="nhe:NECHADRAFT_77396"/>
<keyword evidence="2" id="KW-1185">Reference proteome</keyword>
<dbReference type="Gene3D" id="2.160.10.10">
    <property type="entry name" value="Hexapeptide repeat proteins"/>
    <property type="match status" value="1"/>
</dbReference>
<dbReference type="VEuPathDB" id="FungiDB:NECHADRAFT_77396"/>
<dbReference type="OMA" id="EAMYSAN"/>